<dbReference type="PROSITE" id="PS50113">
    <property type="entry name" value="PAC"/>
    <property type="match status" value="1"/>
</dbReference>
<dbReference type="GO" id="GO:0005524">
    <property type="term" value="F:ATP binding"/>
    <property type="evidence" value="ECO:0007669"/>
    <property type="project" value="UniProtKB-KW"/>
</dbReference>
<dbReference type="Pfam" id="PF00563">
    <property type="entry name" value="EAL"/>
    <property type="match status" value="1"/>
</dbReference>
<keyword evidence="1" id="KW-0808">Transferase</keyword>
<feature type="domain" description="EAL" evidence="9">
    <location>
        <begin position="600"/>
        <end position="852"/>
    </location>
</feature>
<dbReference type="InterPro" id="IPR035919">
    <property type="entry name" value="EAL_sf"/>
</dbReference>
<dbReference type="PROSITE" id="PS50112">
    <property type="entry name" value="PAS"/>
    <property type="match status" value="1"/>
</dbReference>
<evidence type="ECO:0000313" key="12">
    <source>
        <dbReference type="Proteomes" id="UP000184520"/>
    </source>
</evidence>
<name>A0A1M5JXB5_9ALTE</name>
<dbReference type="InterPro" id="IPR000014">
    <property type="entry name" value="PAS"/>
</dbReference>
<feature type="domain" description="GGDEF" evidence="10">
    <location>
        <begin position="452"/>
        <end position="591"/>
    </location>
</feature>
<organism evidence="11 12">
    <name type="scientific">Marisediminitalea aggregata</name>
    <dbReference type="NCBI Taxonomy" id="634436"/>
    <lineage>
        <taxon>Bacteria</taxon>
        <taxon>Pseudomonadati</taxon>
        <taxon>Pseudomonadota</taxon>
        <taxon>Gammaproteobacteria</taxon>
        <taxon>Alteromonadales</taxon>
        <taxon>Alteromonadaceae</taxon>
        <taxon>Marisediminitalea</taxon>
    </lineage>
</organism>
<dbReference type="InterPro" id="IPR035965">
    <property type="entry name" value="PAS-like_dom_sf"/>
</dbReference>
<dbReference type="SUPFAM" id="SSF141868">
    <property type="entry name" value="EAL domain-like"/>
    <property type="match status" value="1"/>
</dbReference>
<keyword evidence="2" id="KW-0547">Nucleotide-binding</keyword>
<dbReference type="InterPro" id="IPR043128">
    <property type="entry name" value="Rev_trsase/Diguanyl_cyclase"/>
</dbReference>
<dbReference type="PROSITE" id="PS50883">
    <property type="entry name" value="EAL"/>
    <property type="match status" value="1"/>
</dbReference>
<dbReference type="FunFam" id="3.30.450.20:FF:000060">
    <property type="entry name" value="Sensor protein FixL"/>
    <property type="match status" value="1"/>
</dbReference>
<dbReference type="OrthoDB" id="6341453at2"/>
<dbReference type="NCBIfam" id="TIGR00229">
    <property type="entry name" value="sensory_box"/>
    <property type="match status" value="1"/>
</dbReference>
<dbReference type="Gene3D" id="3.20.20.450">
    <property type="entry name" value="EAL domain"/>
    <property type="match status" value="1"/>
</dbReference>
<feature type="domain" description="PAS" evidence="7">
    <location>
        <begin position="291"/>
        <end position="361"/>
    </location>
</feature>
<evidence type="ECO:0000313" key="11">
    <source>
        <dbReference type="EMBL" id="SHG45196.1"/>
    </source>
</evidence>
<dbReference type="CDD" id="cd00130">
    <property type="entry name" value="PAS"/>
    <property type="match status" value="1"/>
</dbReference>
<dbReference type="STRING" id="634436.SAMN05216361_2291"/>
<gene>
    <name evidence="11" type="ORF">SAMN05216361_2291</name>
</gene>
<evidence type="ECO:0000256" key="5">
    <source>
        <dbReference type="ARBA" id="ARBA00059827"/>
    </source>
</evidence>
<evidence type="ECO:0000259" key="10">
    <source>
        <dbReference type="PROSITE" id="PS50887"/>
    </source>
</evidence>
<dbReference type="InterPro" id="IPR000160">
    <property type="entry name" value="GGDEF_dom"/>
</dbReference>
<comment type="function">
    <text evidence="5">Putative oxygen sensor; modulates the activity of FixJ, a transcriptional activator of nitrogen fixation fixK gene. FixL probably acts as a kinase that phosphorylates FixJ.</text>
</comment>
<dbReference type="SMART" id="SM00267">
    <property type="entry name" value="GGDEF"/>
    <property type="match status" value="1"/>
</dbReference>
<evidence type="ECO:0000256" key="2">
    <source>
        <dbReference type="ARBA" id="ARBA00022741"/>
    </source>
</evidence>
<dbReference type="PROSITE" id="PS50887">
    <property type="entry name" value="GGDEF"/>
    <property type="match status" value="1"/>
</dbReference>
<dbReference type="Pfam" id="PF13426">
    <property type="entry name" value="PAS_9"/>
    <property type="match status" value="1"/>
</dbReference>
<dbReference type="SMART" id="SM00091">
    <property type="entry name" value="PAS"/>
    <property type="match status" value="1"/>
</dbReference>
<dbReference type="Gene3D" id="3.30.450.20">
    <property type="entry name" value="PAS domain"/>
    <property type="match status" value="2"/>
</dbReference>
<keyword evidence="4" id="KW-0067">ATP-binding</keyword>
<dbReference type="Gene3D" id="3.30.70.270">
    <property type="match status" value="1"/>
</dbReference>
<keyword evidence="12" id="KW-1185">Reference proteome</keyword>
<protein>
    <recommendedName>
        <fullName evidence="6">Sensor protein FixL</fullName>
    </recommendedName>
</protein>
<dbReference type="SMART" id="SM00052">
    <property type="entry name" value="EAL"/>
    <property type="match status" value="1"/>
</dbReference>
<dbReference type="InterPro" id="IPR001610">
    <property type="entry name" value="PAC"/>
</dbReference>
<dbReference type="InterPro" id="IPR029787">
    <property type="entry name" value="Nucleotide_cyclase"/>
</dbReference>
<evidence type="ECO:0000259" key="7">
    <source>
        <dbReference type="PROSITE" id="PS50112"/>
    </source>
</evidence>
<dbReference type="CDD" id="cd01948">
    <property type="entry name" value="EAL"/>
    <property type="match status" value="1"/>
</dbReference>
<dbReference type="Proteomes" id="UP000184520">
    <property type="component" value="Unassembled WGS sequence"/>
</dbReference>
<dbReference type="SMART" id="SM00086">
    <property type="entry name" value="PAC"/>
    <property type="match status" value="2"/>
</dbReference>
<dbReference type="InterPro" id="IPR000700">
    <property type="entry name" value="PAS-assoc_C"/>
</dbReference>
<evidence type="ECO:0000256" key="3">
    <source>
        <dbReference type="ARBA" id="ARBA00022777"/>
    </source>
</evidence>
<dbReference type="GO" id="GO:0016301">
    <property type="term" value="F:kinase activity"/>
    <property type="evidence" value="ECO:0007669"/>
    <property type="project" value="UniProtKB-KW"/>
</dbReference>
<dbReference type="InterPro" id="IPR052155">
    <property type="entry name" value="Biofilm_reg_signaling"/>
</dbReference>
<proteinExistence type="predicted"/>
<dbReference type="AlphaFoldDB" id="A0A1M5JXB5"/>
<feature type="domain" description="PAC" evidence="8">
    <location>
        <begin position="368"/>
        <end position="418"/>
    </location>
</feature>
<dbReference type="SUPFAM" id="SSF55073">
    <property type="entry name" value="Nucleotide cyclase"/>
    <property type="match status" value="1"/>
</dbReference>
<evidence type="ECO:0000259" key="9">
    <source>
        <dbReference type="PROSITE" id="PS50883"/>
    </source>
</evidence>
<dbReference type="Pfam" id="PF00990">
    <property type="entry name" value="GGDEF"/>
    <property type="match status" value="1"/>
</dbReference>
<dbReference type="CDD" id="cd01949">
    <property type="entry name" value="GGDEF"/>
    <property type="match status" value="1"/>
</dbReference>
<accession>A0A1M5JXB5</accession>
<evidence type="ECO:0000256" key="1">
    <source>
        <dbReference type="ARBA" id="ARBA00022679"/>
    </source>
</evidence>
<dbReference type="PANTHER" id="PTHR44757">
    <property type="entry name" value="DIGUANYLATE CYCLASE DGCP"/>
    <property type="match status" value="1"/>
</dbReference>
<evidence type="ECO:0000259" key="8">
    <source>
        <dbReference type="PROSITE" id="PS50113"/>
    </source>
</evidence>
<keyword evidence="3" id="KW-0418">Kinase</keyword>
<evidence type="ECO:0000256" key="4">
    <source>
        <dbReference type="ARBA" id="ARBA00022840"/>
    </source>
</evidence>
<dbReference type="EMBL" id="FQWD01000003">
    <property type="protein sequence ID" value="SHG45196.1"/>
    <property type="molecule type" value="Genomic_DNA"/>
</dbReference>
<dbReference type="NCBIfam" id="TIGR00254">
    <property type="entry name" value="GGDEF"/>
    <property type="match status" value="1"/>
</dbReference>
<reference evidence="12" key="1">
    <citation type="submission" date="2016-11" db="EMBL/GenBank/DDBJ databases">
        <authorList>
            <person name="Varghese N."/>
            <person name="Submissions S."/>
        </authorList>
    </citation>
    <scope>NUCLEOTIDE SEQUENCE [LARGE SCALE GENOMIC DNA]</scope>
    <source>
        <strain evidence="12">CGMCC 1.8995</strain>
    </source>
</reference>
<dbReference type="InterPro" id="IPR001633">
    <property type="entry name" value="EAL_dom"/>
</dbReference>
<evidence type="ECO:0000256" key="6">
    <source>
        <dbReference type="ARBA" id="ARBA00070616"/>
    </source>
</evidence>
<dbReference type="SUPFAM" id="SSF55785">
    <property type="entry name" value="PYP-like sensor domain (PAS domain)"/>
    <property type="match status" value="2"/>
</dbReference>
<sequence length="861" mass="96208">MVSDIQEEKSQNALESLPGVDLRDITEQLVSLSRGAGAAVISIADDFTPLHGVYCLEEHQATATQSIDLQVVRRAPPQSDFLDVPVLHIDGTDYEKKYALLAHQLSDADGECVGCVIVFVHRHLHDAGLVEAALSLAAGRLSFALIQQLQSSCPVLQTNTTLHRKLDLLNEIGSISRTGGWEVELRSGKVVWTDEMYALYGMPVGSPVTMESALASFPADSRVAIEDAFNRVIKEGKAYCHEGFLNRIDGQVIRVKATGKARYRGGRVTHIYGALEDITDAYRLLETEHNYTAYLAAILDNLNDAVVTIDVSGTVITANKSLYTVFGYLPEEVIGQDVKMLMPQSYSQFHSDYIRHYVETGKAKIIGVGREVIGKHKSGKEFPIELSISEVIQDGQRQFVGIVKDITERKKAIQDIYQTAYFDSLTLLPNMRSFEKDLERVLDQTASQYRSLDIYCCLIDMDNFAQYNLSFGKHVGDAILRIVGQRLKKLLPDGLMLYRGIGDNFLILSTTPIDNNAKQSSMILDSLEWECHKQISAPLTISKLVHNVTAAIASCRLDARKASYEKINGVLTFGKKRAKKQGPGGMLALDKAAFNDYARYQEISHSFARALDDGEFYLMLQPQYDGNQHIVSSEALIRWEHPTLGFISPAEFIPVAEESDAIIDIGNWVIEEACRLLQTCQKQGVRTRIAVNISGRHIVRADFAKQLLETVIKWQVNPDMLMLEITETTLISSVELVRERMESLGHEGFSFSIDDFGTGYSSLSYLKELPISELKIDRYFVDEITFQDERVPIVDSIVDLAHALNVSTVAEGIENEFQCDYLKQRGCSYFQGFYFSKPLAEKDWLNAVLSAEKVQVAQTEK</sequence>
<dbReference type="PANTHER" id="PTHR44757:SF2">
    <property type="entry name" value="BIOFILM ARCHITECTURE MAINTENANCE PROTEIN MBAA"/>
    <property type="match status" value="1"/>
</dbReference>
<dbReference type="RefSeq" id="WP_073322426.1">
    <property type="nucleotide sequence ID" value="NZ_FQWD01000003.1"/>
</dbReference>